<dbReference type="KEGG" id="tav:G4V39_00385"/>
<comment type="subcellular location">
    <subcellularLocation>
        <location evidence="13">Cytoplasm</location>
    </subcellularLocation>
</comment>
<evidence type="ECO:0000256" key="6">
    <source>
        <dbReference type="ARBA" id="ARBA00022763"/>
    </source>
</evidence>
<gene>
    <name evidence="13 15" type="primary">ruvC</name>
    <name evidence="15" type="ORF">G4V39_00385</name>
</gene>
<dbReference type="AlphaFoldDB" id="A0A6G7PT09"/>
<keyword evidence="10 13" id="KW-0233">DNA recombination</keyword>
<dbReference type="InterPro" id="IPR002176">
    <property type="entry name" value="X-over_junc_endoDNase_RuvC"/>
</dbReference>
<dbReference type="EC" id="3.1.21.10" evidence="13 14"/>
<dbReference type="SUPFAM" id="SSF53098">
    <property type="entry name" value="Ribonuclease H-like"/>
    <property type="match status" value="1"/>
</dbReference>
<evidence type="ECO:0000256" key="14">
    <source>
        <dbReference type="NCBIfam" id="TIGR00228"/>
    </source>
</evidence>
<dbReference type="PRINTS" id="PR00696">
    <property type="entry name" value="RSOLVASERUVC"/>
</dbReference>
<keyword evidence="3 13" id="KW-0540">Nuclease</keyword>
<dbReference type="HAMAP" id="MF_00034">
    <property type="entry name" value="RuvC"/>
    <property type="match status" value="1"/>
</dbReference>
<evidence type="ECO:0000256" key="2">
    <source>
        <dbReference type="ARBA" id="ARBA00022490"/>
    </source>
</evidence>
<feature type="active site" evidence="13">
    <location>
        <position position="7"/>
    </location>
</feature>
<protein>
    <recommendedName>
        <fullName evidence="13 14">Crossover junction endodeoxyribonuclease RuvC</fullName>
        <ecNumber evidence="13 14">3.1.21.10</ecNumber>
    </recommendedName>
    <alternativeName>
        <fullName evidence="13">Holliday junction nuclease RuvC</fullName>
    </alternativeName>
    <alternativeName>
        <fullName evidence="13">Holliday junction resolvase RuvC</fullName>
    </alternativeName>
</protein>
<proteinExistence type="inferred from homology"/>
<comment type="similarity">
    <text evidence="1 13">Belongs to the RuvC family.</text>
</comment>
<dbReference type="Proteomes" id="UP000502179">
    <property type="component" value="Chromosome"/>
</dbReference>
<comment type="subunit">
    <text evidence="13">Homodimer which binds Holliday junction (HJ) DNA. The HJ becomes 2-fold symmetrical on binding to RuvC with unstacked arms; it has a different conformation from HJ DNA in complex with RuvA. In the full resolvosome a probable DNA-RuvA(4)-RuvB(12)-RuvC(2) complex forms which resolves the HJ.</text>
</comment>
<feature type="binding site" evidence="13">
    <location>
        <position position="140"/>
    </location>
    <ligand>
        <name>Mg(2+)</name>
        <dbReference type="ChEBI" id="CHEBI:18420"/>
        <label>1</label>
    </ligand>
</feature>
<dbReference type="GO" id="GO:0006310">
    <property type="term" value="P:DNA recombination"/>
    <property type="evidence" value="ECO:0007669"/>
    <property type="project" value="UniProtKB-UniRule"/>
</dbReference>
<keyword evidence="2 13" id="KW-0963">Cytoplasm</keyword>
<dbReference type="InterPro" id="IPR012337">
    <property type="entry name" value="RNaseH-like_sf"/>
</dbReference>
<comment type="function">
    <text evidence="13">The RuvA-RuvB-RuvC complex processes Holliday junction (HJ) DNA during genetic recombination and DNA repair. Endonuclease that resolves HJ intermediates. Cleaves cruciform DNA by making single-stranded nicks across the HJ at symmetrical positions within the homologous arms, yielding a 5'-phosphate and a 3'-hydroxyl group; requires a central core of homology in the junction. The consensus cleavage sequence is 5'-(A/T)TT(C/G)-3'. Cleavage occurs on the 3'-side of the TT dinucleotide at the point of strand exchange. HJ branch migration catalyzed by RuvA-RuvB allows RuvC to scan DNA until it finds its consensus sequence, where it cleaves and resolves the cruciform DNA.</text>
</comment>
<evidence type="ECO:0000256" key="1">
    <source>
        <dbReference type="ARBA" id="ARBA00009518"/>
    </source>
</evidence>
<dbReference type="Gene3D" id="3.30.420.10">
    <property type="entry name" value="Ribonuclease H-like superfamily/Ribonuclease H"/>
    <property type="match status" value="1"/>
</dbReference>
<evidence type="ECO:0000256" key="10">
    <source>
        <dbReference type="ARBA" id="ARBA00023172"/>
    </source>
</evidence>
<evidence type="ECO:0000256" key="11">
    <source>
        <dbReference type="ARBA" id="ARBA00023204"/>
    </source>
</evidence>
<dbReference type="EMBL" id="CP048877">
    <property type="protein sequence ID" value="QIJ70815.1"/>
    <property type="molecule type" value="Genomic_DNA"/>
</dbReference>
<comment type="catalytic activity">
    <reaction evidence="12 13">
        <text>Endonucleolytic cleavage at a junction such as a reciprocal single-stranded crossover between two homologous DNA duplexes (Holliday junction).</text>
        <dbReference type="EC" id="3.1.21.10"/>
    </reaction>
</comment>
<evidence type="ECO:0000256" key="4">
    <source>
        <dbReference type="ARBA" id="ARBA00022723"/>
    </source>
</evidence>
<feature type="active site" evidence="13">
    <location>
        <position position="140"/>
    </location>
</feature>
<dbReference type="InterPro" id="IPR036397">
    <property type="entry name" value="RNaseH_sf"/>
</dbReference>
<evidence type="ECO:0000256" key="12">
    <source>
        <dbReference type="ARBA" id="ARBA00029354"/>
    </source>
</evidence>
<dbReference type="GO" id="GO:0048476">
    <property type="term" value="C:Holliday junction resolvase complex"/>
    <property type="evidence" value="ECO:0007669"/>
    <property type="project" value="UniProtKB-UniRule"/>
</dbReference>
<feature type="binding site" evidence="13">
    <location>
        <position position="7"/>
    </location>
    <ligand>
        <name>Mg(2+)</name>
        <dbReference type="ChEBI" id="CHEBI:18420"/>
        <label>1</label>
    </ligand>
</feature>
<feature type="binding site" evidence="13">
    <location>
        <position position="66"/>
    </location>
    <ligand>
        <name>Mg(2+)</name>
        <dbReference type="ChEBI" id="CHEBI:18420"/>
        <label>2</label>
    </ligand>
</feature>
<keyword evidence="9 13" id="KW-0238">DNA-binding</keyword>
<evidence type="ECO:0000313" key="16">
    <source>
        <dbReference type="Proteomes" id="UP000502179"/>
    </source>
</evidence>
<keyword evidence="5 13" id="KW-0255">Endonuclease</keyword>
<dbReference type="GO" id="GO:0005737">
    <property type="term" value="C:cytoplasm"/>
    <property type="evidence" value="ECO:0007669"/>
    <property type="project" value="UniProtKB-SubCell"/>
</dbReference>
<accession>A0A6G7PT09</accession>
<dbReference type="RefSeq" id="WP_166031038.1">
    <property type="nucleotide sequence ID" value="NZ_CP048877.1"/>
</dbReference>
<organism evidence="15 16">
    <name type="scientific">Thermosulfuriphilus ammonigenes</name>
    <dbReference type="NCBI Taxonomy" id="1936021"/>
    <lineage>
        <taxon>Bacteria</taxon>
        <taxon>Pseudomonadati</taxon>
        <taxon>Thermodesulfobacteriota</taxon>
        <taxon>Thermodesulfobacteria</taxon>
        <taxon>Thermodesulfobacteriales</taxon>
        <taxon>Thermodesulfobacteriaceae</taxon>
        <taxon>Thermosulfuriphilus</taxon>
    </lineage>
</organism>
<dbReference type="PANTHER" id="PTHR30194">
    <property type="entry name" value="CROSSOVER JUNCTION ENDODEOXYRIBONUCLEASE RUVC"/>
    <property type="match status" value="1"/>
</dbReference>
<evidence type="ECO:0000256" key="5">
    <source>
        <dbReference type="ARBA" id="ARBA00022759"/>
    </source>
</evidence>
<keyword evidence="6 13" id="KW-0227">DNA damage</keyword>
<feature type="active site" evidence="13">
    <location>
        <position position="66"/>
    </location>
</feature>
<dbReference type="CDD" id="cd16962">
    <property type="entry name" value="RuvC"/>
    <property type="match status" value="1"/>
</dbReference>
<dbReference type="FunFam" id="3.30.420.10:FF:000002">
    <property type="entry name" value="Crossover junction endodeoxyribonuclease RuvC"/>
    <property type="match status" value="1"/>
</dbReference>
<dbReference type="PANTHER" id="PTHR30194:SF3">
    <property type="entry name" value="CROSSOVER JUNCTION ENDODEOXYRIBONUCLEASE RUVC"/>
    <property type="match status" value="1"/>
</dbReference>
<keyword evidence="7 13" id="KW-0378">Hydrolase</keyword>
<keyword evidence="11 13" id="KW-0234">DNA repair</keyword>
<keyword evidence="16" id="KW-1185">Reference proteome</keyword>
<comment type="cofactor">
    <cofactor evidence="13">
        <name>Mg(2+)</name>
        <dbReference type="ChEBI" id="CHEBI:18420"/>
    </cofactor>
    <text evidence="13">Binds 2 Mg(2+) ion per subunit.</text>
</comment>
<dbReference type="GO" id="GO:0008821">
    <property type="term" value="F:crossover junction DNA endonuclease activity"/>
    <property type="evidence" value="ECO:0007669"/>
    <property type="project" value="UniProtKB-UniRule"/>
</dbReference>
<evidence type="ECO:0000256" key="13">
    <source>
        <dbReference type="HAMAP-Rule" id="MF_00034"/>
    </source>
</evidence>
<keyword evidence="4 13" id="KW-0479">Metal-binding</keyword>
<dbReference type="GO" id="GO:0000287">
    <property type="term" value="F:magnesium ion binding"/>
    <property type="evidence" value="ECO:0007669"/>
    <property type="project" value="UniProtKB-UniRule"/>
</dbReference>
<evidence type="ECO:0000256" key="8">
    <source>
        <dbReference type="ARBA" id="ARBA00022842"/>
    </source>
</evidence>
<dbReference type="Pfam" id="PF02075">
    <property type="entry name" value="RuvC"/>
    <property type="match status" value="1"/>
</dbReference>
<reference evidence="15 16" key="1">
    <citation type="submission" date="2020-02" db="EMBL/GenBank/DDBJ databases">
        <title>Genome analysis of Thermosulfuriphilus ammonigenes ST65T, an anaerobic thermophilic chemolithoautotrophic bacterium isolated from a deep-sea hydrothermal vent.</title>
        <authorList>
            <person name="Slobodkina G."/>
            <person name="Allioux M."/>
            <person name="Merkel A."/>
            <person name="Alain K."/>
            <person name="Jebbar M."/>
            <person name="Slobodkin A."/>
        </authorList>
    </citation>
    <scope>NUCLEOTIDE SEQUENCE [LARGE SCALE GENOMIC DNA]</scope>
    <source>
        <strain evidence="15 16">ST65</strain>
    </source>
</reference>
<evidence type="ECO:0000256" key="9">
    <source>
        <dbReference type="ARBA" id="ARBA00023125"/>
    </source>
</evidence>
<evidence type="ECO:0000256" key="3">
    <source>
        <dbReference type="ARBA" id="ARBA00022722"/>
    </source>
</evidence>
<sequence length="165" mass="18064">MRVVGIDPGSRICAYGVVEEGPRGLSLLEVGYFDLTRISWPEKLDILYKGLKEIFLHYEPQAAAFEDIFVSRNPRSALKLGQARGVALLAAVSLGIPVHEYSPGQIKQSVSTYGRASKDHVHQALKFFFPDKDLSGLRADEADALAIALCHLFTCGFKSAVSQVL</sequence>
<dbReference type="GO" id="GO:0006281">
    <property type="term" value="P:DNA repair"/>
    <property type="evidence" value="ECO:0007669"/>
    <property type="project" value="UniProtKB-UniRule"/>
</dbReference>
<keyword evidence="8 13" id="KW-0460">Magnesium</keyword>
<evidence type="ECO:0000313" key="15">
    <source>
        <dbReference type="EMBL" id="QIJ70815.1"/>
    </source>
</evidence>
<evidence type="ECO:0000256" key="7">
    <source>
        <dbReference type="ARBA" id="ARBA00022801"/>
    </source>
</evidence>
<dbReference type="NCBIfam" id="TIGR00228">
    <property type="entry name" value="ruvC"/>
    <property type="match status" value="1"/>
</dbReference>
<dbReference type="GO" id="GO:0003677">
    <property type="term" value="F:DNA binding"/>
    <property type="evidence" value="ECO:0007669"/>
    <property type="project" value="UniProtKB-KW"/>
</dbReference>
<name>A0A6G7PT09_9BACT</name>